<dbReference type="EMBL" id="BPVZ01000017">
    <property type="protein sequence ID" value="GKV01507.1"/>
    <property type="molecule type" value="Genomic_DNA"/>
</dbReference>
<organism evidence="5 6">
    <name type="scientific">Rubroshorea leprosula</name>
    <dbReference type="NCBI Taxonomy" id="152421"/>
    <lineage>
        <taxon>Eukaryota</taxon>
        <taxon>Viridiplantae</taxon>
        <taxon>Streptophyta</taxon>
        <taxon>Embryophyta</taxon>
        <taxon>Tracheophyta</taxon>
        <taxon>Spermatophyta</taxon>
        <taxon>Magnoliopsida</taxon>
        <taxon>eudicotyledons</taxon>
        <taxon>Gunneridae</taxon>
        <taxon>Pentapetalae</taxon>
        <taxon>rosids</taxon>
        <taxon>malvids</taxon>
        <taxon>Malvales</taxon>
        <taxon>Dipterocarpaceae</taxon>
        <taxon>Rubroshorea</taxon>
    </lineage>
</organism>
<keyword evidence="6" id="KW-1185">Reference proteome</keyword>
<comment type="caution">
    <text evidence="5">The sequence shown here is derived from an EMBL/GenBank/DDBJ whole genome shotgun (WGS) entry which is preliminary data.</text>
</comment>
<dbReference type="Proteomes" id="UP001054252">
    <property type="component" value="Unassembled WGS sequence"/>
</dbReference>
<comment type="similarity">
    <text evidence="2">Belongs to the NPR1-interactor family.</text>
</comment>
<dbReference type="GO" id="GO:0005634">
    <property type="term" value="C:nucleus"/>
    <property type="evidence" value="ECO:0007669"/>
    <property type="project" value="UniProtKB-SubCell"/>
</dbReference>
<comment type="subcellular location">
    <subcellularLocation>
        <location evidence="1">Nucleus</location>
    </subcellularLocation>
</comment>
<dbReference type="AlphaFoldDB" id="A0AAV5IHS4"/>
<dbReference type="InterPro" id="IPR031425">
    <property type="entry name" value="NPR1/NH1-interacting"/>
</dbReference>
<protein>
    <submittedName>
        <fullName evidence="5">Uncharacterized protein</fullName>
    </submittedName>
</protein>
<evidence type="ECO:0000256" key="4">
    <source>
        <dbReference type="SAM" id="MobiDB-lite"/>
    </source>
</evidence>
<sequence length="104" mass="12016">MESEEGEEDEEEQIQKFYALIRSTKDMRDRLRNIPDGSKEREEERKAVAWNPTFQPEDFMGDDKSKDPLPIPTQAGPSSKTEQQQEDETKEKGESRGIDLNLSL</sequence>
<evidence type="ECO:0000256" key="1">
    <source>
        <dbReference type="ARBA" id="ARBA00004123"/>
    </source>
</evidence>
<proteinExistence type="inferred from homology"/>
<evidence type="ECO:0000256" key="3">
    <source>
        <dbReference type="ARBA" id="ARBA00023242"/>
    </source>
</evidence>
<evidence type="ECO:0000313" key="6">
    <source>
        <dbReference type="Proteomes" id="UP001054252"/>
    </source>
</evidence>
<evidence type="ECO:0000256" key="2">
    <source>
        <dbReference type="ARBA" id="ARBA00009937"/>
    </source>
</evidence>
<dbReference type="PANTHER" id="PTHR33669">
    <property type="entry name" value="PROTEIN NEGATIVE REGULATOR OF RESISTANCE"/>
    <property type="match status" value="1"/>
</dbReference>
<name>A0AAV5IHS4_9ROSI</name>
<keyword evidence="3" id="KW-0539">Nucleus</keyword>
<evidence type="ECO:0000313" key="5">
    <source>
        <dbReference type="EMBL" id="GKV01507.1"/>
    </source>
</evidence>
<dbReference type="PANTHER" id="PTHR33669:SF26">
    <property type="entry name" value="PROTEIN NIM1-INTERACTING 3"/>
    <property type="match status" value="1"/>
</dbReference>
<feature type="compositionally biased region" description="Basic and acidic residues" evidence="4">
    <location>
        <begin position="24"/>
        <end position="47"/>
    </location>
</feature>
<accession>A0AAV5IHS4</accession>
<dbReference type="Pfam" id="PF15699">
    <property type="entry name" value="NPR1_interact"/>
    <property type="match status" value="1"/>
</dbReference>
<feature type="region of interest" description="Disordered" evidence="4">
    <location>
        <begin position="24"/>
        <end position="104"/>
    </location>
</feature>
<reference evidence="5 6" key="1">
    <citation type="journal article" date="2021" name="Commun. Biol.">
        <title>The genome of Shorea leprosula (Dipterocarpaceae) highlights the ecological relevance of drought in aseasonal tropical rainforests.</title>
        <authorList>
            <person name="Ng K.K.S."/>
            <person name="Kobayashi M.J."/>
            <person name="Fawcett J.A."/>
            <person name="Hatakeyama M."/>
            <person name="Paape T."/>
            <person name="Ng C.H."/>
            <person name="Ang C.C."/>
            <person name="Tnah L.H."/>
            <person name="Lee C.T."/>
            <person name="Nishiyama T."/>
            <person name="Sese J."/>
            <person name="O'Brien M.J."/>
            <person name="Copetti D."/>
            <person name="Mohd Noor M.I."/>
            <person name="Ong R.C."/>
            <person name="Putra M."/>
            <person name="Sireger I.Z."/>
            <person name="Indrioko S."/>
            <person name="Kosugi Y."/>
            <person name="Izuno A."/>
            <person name="Isagi Y."/>
            <person name="Lee S.L."/>
            <person name="Shimizu K.K."/>
        </authorList>
    </citation>
    <scope>NUCLEOTIDE SEQUENCE [LARGE SCALE GENOMIC DNA]</scope>
    <source>
        <strain evidence="5">214</strain>
    </source>
</reference>
<feature type="compositionally biased region" description="Basic and acidic residues" evidence="4">
    <location>
        <begin position="87"/>
        <end position="97"/>
    </location>
</feature>
<gene>
    <name evidence="5" type="ORF">SLEP1_g14057</name>
</gene>
<dbReference type="GO" id="GO:0010112">
    <property type="term" value="P:regulation of systemic acquired resistance"/>
    <property type="evidence" value="ECO:0007669"/>
    <property type="project" value="InterPro"/>
</dbReference>